<dbReference type="SUPFAM" id="SSF56281">
    <property type="entry name" value="Metallo-hydrolase/oxidoreductase"/>
    <property type="match status" value="1"/>
</dbReference>
<evidence type="ECO:0000259" key="2">
    <source>
        <dbReference type="Pfam" id="PF00753"/>
    </source>
</evidence>
<evidence type="ECO:0000256" key="1">
    <source>
        <dbReference type="SAM" id="MobiDB-lite"/>
    </source>
</evidence>
<accession>A0A1H6VPM6</accession>
<dbReference type="AlphaFoldDB" id="A0A1H6VPM6"/>
<dbReference type="InterPro" id="IPR036866">
    <property type="entry name" value="RibonucZ/Hydroxyglut_hydro"/>
</dbReference>
<dbReference type="STRING" id="856736.SAMN04488058_103218"/>
<name>A0A1H6VPM6_9DEIO</name>
<dbReference type="Proteomes" id="UP000199223">
    <property type="component" value="Unassembled WGS sequence"/>
</dbReference>
<protein>
    <submittedName>
        <fullName evidence="3">Metallo-beta-lactamase superfamily protein</fullName>
    </submittedName>
</protein>
<dbReference type="InterPro" id="IPR001279">
    <property type="entry name" value="Metallo-B-lactamas"/>
</dbReference>
<proteinExistence type="predicted"/>
<dbReference type="EMBL" id="FNZA01000003">
    <property type="protein sequence ID" value="SEJ05666.1"/>
    <property type="molecule type" value="Genomic_DNA"/>
</dbReference>
<dbReference type="PANTHER" id="PTHR42951:SF4">
    <property type="entry name" value="ACYL-COENZYME A THIOESTERASE MBLAC2"/>
    <property type="match status" value="1"/>
</dbReference>
<keyword evidence="4" id="KW-1185">Reference proteome</keyword>
<reference evidence="4" key="1">
    <citation type="submission" date="2016-10" db="EMBL/GenBank/DDBJ databases">
        <authorList>
            <person name="Varghese N."/>
            <person name="Submissions S."/>
        </authorList>
    </citation>
    <scope>NUCLEOTIDE SEQUENCE [LARGE SCALE GENOMIC DNA]</scope>
    <source>
        <strain evidence="4">CGMCC 1.10218</strain>
    </source>
</reference>
<gene>
    <name evidence="3" type="ORF">SAMN04488058_103218</name>
</gene>
<evidence type="ECO:0000313" key="4">
    <source>
        <dbReference type="Proteomes" id="UP000199223"/>
    </source>
</evidence>
<dbReference type="InterPro" id="IPR050855">
    <property type="entry name" value="NDM-1-like"/>
</dbReference>
<feature type="domain" description="Metallo-beta-lactamase" evidence="2">
    <location>
        <begin position="12"/>
        <end position="99"/>
    </location>
</feature>
<dbReference type="Gene3D" id="3.60.15.10">
    <property type="entry name" value="Ribonuclease Z/Hydroxyacylglutathione hydrolase-like"/>
    <property type="match status" value="1"/>
</dbReference>
<feature type="region of interest" description="Disordered" evidence="1">
    <location>
        <begin position="177"/>
        <end position="200"/>
    </location>
</feature>
<dbReference type="PANTHER" id="PTHR42951">
    <property type="entry name" value="METALLO-BETA-LACTAMASE DOMAIN-CONTAINING"/>
    <property type="match status" value="1"/>
</dbReference>
<sequence length="200" mass="22026">MTEPPKEERFASVRPTPPTVTFSDRLTLHGGDLTFELRPAPGHSADQVVVWIPELRTLLAADALEFPFPYPQSAETLPTLLDTFRALQALEPEIVLPCHGGTTSPELINQNLGYFARLREVVEAGTLPADWDTAPDLPDQLGYPFGQALAELGRPDLSNPDFYRDLHLTNVRATVKASRIQNRSSTPSPAPRPAPELPRT</sequence>
<evidence type="ECO:0000313" key="3">
    <source>
        <dbReference type="EMBL" id="SEJ05666.1"/>
    </source>
</evidence>
<dbReference type="Pfam" id="PF00753">
    <property type="entry name" value="Lactamase_B"/>
    <property type="match status" value="1"/>
</dbReference>
<organism evidence="3 4">
    <name type="scientific">Deinococcus reticulitermitis</name>
    <dbReference type="NCBI Taxonomy" id="856736"/>
    <lineage>
        <taxon>Bacteria</taxon>
        <taxon>Thermotogati</taxon>
        <taxon>Deinococcota</taxon>
        <taxon>Deinococci</taxon>
        <taxon>Deinococcales</taxon>
        <taxon>Deinococcaceae</taxon>
        <taxon>Deinococcus</taxon>
    </lineage>
</organism>
<feature type="compositionally biased region" description="Pro residues" evidence="1">
    <location>
        <begin position="188"/>
        <end position="200"/>
    </location>
</feature>